<gene>
    <name evidence="2" type="ORF">AT728_26710</name>
</gene>
<accession>A0A0W7WWV1</accession>
<evidence type="ECO:0000313" key="2">
    <source>
        <dbReference type="EMBL" id="KUF15062.1"/>
    </source>
</evidence>
<dbReference type="STRING" id="1765722.AT728_26710"/>
<feature type="transmembrane region" description="Helical" evidence="1">
    <location>
        <begin position="12"/>
        <end position="36"/>
    </location>
</feature>
<sequence>MPAHTASLPLYVAAATLGGAALGVANSLTLIATQAVIRPERAGEASGVTKTAVTVAAGLGVGLAGAVTDRGHGVGAQTAADSALLITASGCTAGCVVLAVWIRLRAGAMRTPSGDRGYDFIARTGLSGVFARLPHSAAFTSAVRQE</sequence>
<evidence type="ECO:0000256" key="1">
    <source>
        <dbReference type="SAM" id="Phobius"/>
    </source>
</evidence>
<comment type="caution">
    <text evidence="2">The sequence shown here is derived from an EMBL/GenBank/DDBJ whole genome shotgun (WGS) entry which is preliminary data.</text>
</comment>
<protein>
    <submittedName>
        <fullName evidence="2">Uncharacterized protein</fullName>
    </submittedName>
</protein>
<keyword evidence="1" id="KW-0472">Membrane</keyword>
<dbReference type="EMBL" id="LOCL01000048">
    <property type="protein sequence ID" value="KUF15062.1"/>
    <property type="molecule type" value="Genomic_DNA"/>
</dbReference>
<name>A0A0W7WWV1_9ACTN</name>
<feature type="transmembrane region" description="Helical" evidence="1">
    <location>
        <begin position="48"/>
        <end position="67"/>
    </location>
</feature>
<dbReference type="Proteomes" id="UP000054804">
    <property type="component" value="Unassembled WGS sequence"/>
</dbReference>
<proteinExistence type="predicted"/>
<dbReference type="InterPro" id="IPR036259">
    <property type="entry name" value="MFS_trans_sf"/>
</dbReference>
<reference evidence="2 3" key="1">
    <citation type="submission" date="2015-12" db="EMBL/GenBank/DDBJ databases">
        <title>Draft genome sequence of Streptomyces silvensis ATCC 53525, a producer of novel hormone antagonists.</title>
        <authorList>
            <person name="Johnston C.W."/>
            <person name="Li Y."/>
            <person name="Magarvey N.A."/>
        </authorList>
    </citation>
    <scope>NUCLEOTIDE SEQUENCE [LARGE SCALE GENOMIC DNA]</scope>
    <source>
        <strain evidence="2 3">ATCC 53525</strain>
    </source>
</reference>
<keyword evidence="3" id="KW-1185">Reference proteome</keyword>
<feature type="transmembrane region" description="Helical" evidence="1">
    <location>
        <begin position="79"/>
        <end position="102"/>
    </location>
</feature>
<dbReference type="SUPFAM" id="SSF103473">
    <property type="entry name" value="MFS general substrate transporter"/>
    <property type="match status" value="1"/>
</dbReference>
<evidence type="ECO:0000313" key="3">
    <source>
        <dbReference type="Proteomes" id="UP000054804"/>
    </source>
</evidence>
<keyword evidence="1" id="KW-1133">Transmembrane helix</keyword>
<keyword evidence="1" id="KW-0812">Transmembrane</keyword>
<dbReference type="AlphaFoldDB" id="A0A0W7WWV1"/>
<organism evidence="2 3">
    <name type="scientific">Streptomyces silvensis</name>
    <dbReference type="NCBI Taxonomy" id="1765722"/>
    <lineage>
        <taxon>Bacteria</taxon>
        <taxon>Bacillati</taxon>
        <taxon>Actinomycetota</taxon>
        <taxon>Actinomycetes</taxon>
        <taxon>Kitasatosporales</taxon>
        <taxon>Streptomycetaceae</taxon>
        <taxon>Streptomyces</taxon>
    </lineage>
</organism>